<accession>A0A9P4QZT5</accession>
<name>A0A9P4QZT5_9PLEO</name>
<sequence>MRRSPNFEAGTAPTCDNSDSGTQRHSTLRLHQRLVDSLCSFCSFCPISSAFRARGCCSFAFRASPSGPRHRRFVLAPVSPNTQHEHRRSRATTPKVRNGIFPTIPSLFPPPSPDLSSSADA</sequence>
<proteinExistence type="predicted"/>
<comment type="caution">
    <text evidence="2">The sequence shown here is derived from an EMBL/GenBank/DDBJ whole genome shotgun (WGS) entry which is preliminary data.</text>
</comment>
<feature type="region of interest" description="Disordered" evidence="1">
    <location>
        <begin position="79"/>
        <end position="121"/>
    </location>
</feature>
<protein>
    <submittedName>
        <fullName evidence="2">Uncharacterized protein</fullName>
    </submittedName>
</protein>
<evidence type="ECO:0000313" key="3">
    <source>
        <dbReference type="Proteomes" id="UP000799444"/>
    </source>
</evidence>
<keyword evidence="3" id="KW-1185">Reference proteome</keyword>
<feature type="compositionally biased region" description="Polar residues" evidence="1">
    <location>
        <begin position="14"/>
        <end position="24"/>
    </location>
</feature>
<dbReference type="AlphaFoldDB" id="A0A9P4QZT5"/>
<evidence type="ECO:0000313" key="2">
    <source>
        <dbReference type="EMBL" id="KAF2735500.1"/>
    </source>
</evidence>
<feature type="region of interest" description="Disordered" evidence="1">
    <location>
        <begin position="1"/>
        <end position="24"/>
    </location>
</feature>
<evidence type="ECO:0000256" key="1">
    <source>
        <dbReference type="SAM" id="MobiDB-lite"/>
    </source>
</evidence>
<organism evidence="2 3">
    <name type="scientific">Polyplosphaeria fusca</name>
    <dbReference type="NCBI Taxonomy" id="682080"/>
    <lineage>
        <taxon>Eukaryota</taxon>
        <taxon>Fungi</taxon>
        <taxon>Dikarya</taxon>
        <taxon>Ascomycota</taxon>
        <taxon>Pezizomycotina</taxon>
        <taxon>Dothideomycetes</taxon>
        <taxon>Pleosporomycetidae</taxon>
        <taxon>Pleosporales</taxon>
        <taxon>Tetraplosphaeriaceae</taxon>
        <taxon>Polyplosphaeria</taxon>
    </lineage>
</organism>
<gene>
    <name evidence="2" type="ORF">EJ04DRAFT_195838</name>
</gene>
<reference evidence="2" key="1">
    <citation type="journal article" date="2020" name="Stud. Mycol.">
        <title>101 Dothideomycetes genomes: a test case for predicting lifestyles and emergence of pathogens.</title>
        <authorList>
            <person name="Haridas S."/>
            <person name="Albert R."/>
            <person name="Binder M."/>
            <person name="Bloem J."/>
            <person name="Labutti K."/>
            <person name="Salamov A."/>
            <person name="Andreopoulos B."/>
            <person name="Baker S."/>
            <person name="Barry K."/>
            <person name="Bills G."/>
            <person name="Bluhm B."/>
            <person name="Cannon C."/>
            <person name="Castanera R."/>
            <person name="Culley D."/>
            <person name="Daum C."/>
            <person name="Ezra D."/>
            <person name="Gonzalez J."/>
            <person name="Henrissat B."/>
            <person name="Kuo A."/>
            <person name="Liang C."/>
            <person name="Lipzen A."/>
            <person name="Lutzoni F."/>
            <person name="Magnuson J."/>
            <person name="Mondo S."/>
            <person name="Nolan M."/>
            <person name="Ohm R."/>
            <person name="Pangilinan J."/>
            <person name="Park H.-J."/>
            <person name="Ramirez L."/>
            <person name="Alfaro M."/>
            <person name="Sun H."/>
            <person name="Tritt A."/>
            <person name="Yoshinaga Y."/>
            <person name="Zwiers L.-H."/>
            <person name="Turgeon B."/>
            <person name="Goodwin S."/>
            <person name="Spatafora J."/>
            <person name="Crous P."/>
            <person name="Grigoriev I."/>
        </authorList>
    </citation>
    <scope>NUCLEOTIDE SEQUENCE</scope>
    <source>
        <strain evidence="2">CBS 125425</strain>
    </source>
</reference>
<dbReference type="EMBL" id="ML996135">
    <property type="protein sequence ID" value="KAF2735500.1"/>
    <property type="molecule type" value="Genomic_DNA"/>
</dbReference>
<dbReference type="Proteomes" id="UP000799444">
    <property type="component" value="Unassembled WGS sequence"/>
</dbReference>